<accession>A0AAW2LPK8</accession>
<dbReference type="AlphaFoldDB" id="A0AAW2LPK8"/>
<dbReference type="GO" id="GO:0004523">
    <property type="term" value="F:RNA-DNA hybrid ribonuclease activity"/>
    <property type="evidence" value="ECO:0007669"/>
    <property type="project" value="InterPro"/>
</dbReference>
<dbReference type="EMBL" id="JACGWJ010000024">
    <property type="protein sequence ID" value="KAL0321030.1"/>
    <property type="molecule type" value="Genomic_DNA"/>
</dbReference>
<proteinExistence type="predicted"/>
<dbReference type="CDD" id="cd06222">
    <property type="entry name" value="RNase_H_like"/>
    <property type="match status" value="1"/>
</dbReference>
<feature type="domain" description="RNase H type-1" evidence="1">
    <location>
        <begin position="384"/>
        <end position="504"/>
    </location>
</feature>
<comment type="caution">
    <text evidence="3">The sequence shown here is derived from an EMBL/GenBank/DDBJ whole genome shotgun (WGS) entry which is preliminary data.</text>
</comment>
<evidence type="ECO:0000313" key="3">
    <source>
        <dbReference type="EMBL" id="KAL0321030.1"/>
    </source>
</evidence>
<name>A0AAW2LPK8_SESRA</name>
<dbReference type="SUPFAM" id="SSF53098">
    <property type="entry name" value="Ribonuclease H-like"/>
    <property type="match status" value="1"/>
</dbReference>
<dbReference type="Pfam" id="PF13456">
    <property type="entry name" value="RVT_3"/>
    <property type="match status" value="1"/>
</dbReference>
<dbReference type="InterPro" id="IPR012337">
    <property type="entry name" value="RNaseH-like_sf"/>
</dbReference>
<dbReference type="Pfam" id="PF13966">
    <property type="entry name" value="zf-RVT"/>
    <property type="match status" value="1"/>
</dbReference>
<organism evidence="3">
    <name type="scientific">Sesamum radiatum</name>
    <name type="common">Black benniseed</name>
    <dbReference type="NCBI Taxonomy" id="300843"/>
    <lineage>
        <taxon>Eukaryota</taxon>
        <taxon>Viridiplantae</taxon>
        <taxon>Streptophyta</taxon>
        <taxon>Embryophyta</taxon>
        <taxon>Tracheophyta</taxon>
        <taxon>Spermatophyta</taxon>
        <taxon>Magnoliopsida</taxon>
        <taxon>eudicotyledons</taxon>
        <taxon>Gunneridae</taxon>
        <taxon>Pentapetalae</taxon>
        <taxon>asterids</taxon>
        <taxon>lamiids</taxon>
        <taxon>Lamiales</taxon>
        <taxon>Pedaliaceae</taxon>
        <taxon>Sesamum</taxon>
    </lineage>
</organism>
<evidence type="ECO:0000259" key="1">
    <source>
        <dbReference type="Pfam" id="PF13456"/>
    </source>
</evidence>
<protein>
    <submittedName>
        <fullName evidence="3">Ribonuclease H protein</fullName>
    </submittedName>
</protein>
<sequence length="538" mass="61732">MAECNHQSKHLGLPFCKPPTRSQAFNDITDKMASKLSLWKAKNLSKAGKLVLIKNVAQALPVYHMSTFLIAKKICRKLDMINLRFWWKGETTDQNSKFLALKSWKSICQPKSRGGLGFRKFFDFNKALIKGTSWIWQDAVKCAELIKLGACLPVTPLSTIRIWEEPWIPTIQNYIPSPLPGCNPNKPLLVCELINQGDLSWKMEILTQHFPSDIVREIRKIQIPASMESLKPYWAPSKSGKFSTKAAYRTIQQVSNPTDQVSDILGKRVWELDIHNRLRIFIWRMVFDVLPTKGKLNQFFPIYEPECPLCDLQEFITSWALTLELIWKARNDRIHGKETQAPEMIAKVVRKNATAYLNARNSRKMKTQTNCKWMPPPAGWIKINSDVAFNEDKAVAAFIVRNQDGFILLAESTEIFTYDASLAELRAIRIAVEKVNSADKDDAIFESDSAVAIKWITNPTEEPDREATFDIEEIRRIWEYRPNWKFRKIPRLCNGLAHGVSKWAHGANWDGPIPPPIFPNSVFCDESPIFLELLRCDL</sequence>
<dbReference type="Gene3D" id="3.30.420.10">
    <property type="entry name" value="Ribonuclease H-like superfamily/Ribonuclease H"/>
    <property type="match status" value="1"/>
</dbReference>
<dbReference type="InterPro" id="IPR036397">
    <property type="entry name" value="RNaseH_sf"/>
</dbReference>
<dbReference type="PANTHER" id="PTHR33116:SF86">
    <property type="entry name" value="REVERSE TRANSCRIPTASE DOMAIN-CONTAINING PROTEIN"/>
    <property type="match status" value="1"/>
</dbReference>
<reference evidence="3" key="1">
    <citation type="submission" date="2020-06" db="EMBL/GenBank/DDBJ databases">
        <authorList>
            <person name="Li T."/>
            <person name="Hu X."/>
            <person name="Zhang T."/>
            <person name="Song X."/>
            <person name="Zhang H."/>
            <person name="Dai N."/>
            <person name="Sheng W."/>
            <person name="Hou X."/>
            <person name="Wei L."/>
        </authorList>
    </citation>
    <scope>NUCLEOTIDE SEQUENCE</scope>
    <source>
        <strain evidence="3">G02</strain>
        <tissue evidence="3">Leaf</tissue>
    </source>
</reference>
<dbReference type="GO" id="GO:0003676">
    <property type="term" value="F:nucleic acid binding"/>
    <property type="evidence" value="ECO:0007669"/>
    <property type="project" value="InterPro"/>
</dbReference>
<gene>
    <name evidence="3" type="ORF">Sradi_5364500</name>
</gene>
<dbReference type="InterPro" id="IPR044730">
    <property type="entry name" value="RNase_H-like_dom_plant"/>
</dbReference>
<reference evidence="3" key="2">
    <citation type="journal article" date="2024" name="Plant">
        <title>Genomic evolution and insights into agronomic trait innovations of Sesamum species.</title>
        <authorList>
            <person name="Miao H."/>
            <person name="Wang L."/>
            <person name="Qu L."/>
            <person name="Liu H."/>
            <person name="Sun Y."/>
            <person name="Le M."/>
            <person name="Wang Q."/>
            <person name="Wei S."/>
            <person name="Zheng Y."/>
            <person name="Lin W."/>
            <person name="Duan Y."/>
            <person name="Cao H."/>
            <person name="Xiong S."/>
            <person name="Wang X."/>
            <person name="Wei L."/>
            <person name="Li C."/>
            <person name="Ma Q."/>
            <person name="Ju M."/>
            <person name="Zhao R."/>
            <person name="Li G."/>
            <person name="Mu C."/>
            <person name="Tian Q."/>
            <person name="Mei H."/>
            <person name="Zhang T."/>
            <person name="Gao T."/>
            <person name="Zhang H."/>
        </authorList>
    </citation>
    <scope>NUCLEOTIDE SEQUENCE</scope>
    <source>
        <strain evidence="3">G02</strain>
    </source>
</reference>
<dbReference type="InterPro" id="IPR026960">
    <property type="entry name" value="RVT-Znf"/>
</dbReference>
<feature type="domain" description="Reverse transcriptase zinc-binding" evidence="2">
    <location>
        <begin position="242"/>
        <end position="314"/>
    </location>
</feature>
<evidence type="ECO:0000259" key="2">
    <source>
        <dbReference type="Pfam" id="PF13966"/>
    </source>
</evidence>
<dbReference type="PANTHER" id="PTHR33116">
    <property type="entry name" value="REVERSE TRANSCRIPTASE ZINC-BINDING DOMAIN-CONTAINING PROTEIN-RELATED-RELATED"/>
    <property type="match status" value="1"/>
</dbReference>
<dbReference type="InterPro" id="IPR002156">
    <property type="entry name" value="RNaseH_domain"/>
</dbReference>